<dbReference type="Proteomes" id="UP001241377">
    <property type="component" value="Unassembled WGS sequence"/>
</dbReference>
<name>A0ACC2W5W4_9TREE</name>
<reference evidence="1" key="1">
    <citation type="submission" date="2023-04" db="EMBL/GenBank/DDBJ databases">
        <title>Draft Genome sequencing of Naganishia species isolated from polar environments using Oxford Nanopore Technology.</title>
        <authorList>
            <person name="Leo P."/>
            <person name="Venkateswaran K."/>
        </authorList>
    </citation>
    <scope>NUCLEOTIDE SEQUENCE</scope>
    <source>
        <strain evidence="1">MNA-CCFEE 5261</strain>
    </source>
</reference>
<keyword evidence="2" id="KW-1185">Reference proteome</keyword>
<protein>
    <submittedName>
        <fullName evidence="1">Uncharacterized protein</fullName>
    </submittedName>
</protein>
<gene>
    <name evidence="1" type="ORF">QFC19_002784</name>
</gene>
<evidence type="ECO:0000313" key="2">
    <source>
        <dbReference type="Proteomes" id="UP001241377"/>
    </source>
</evidence>
<accession>A0ACC2W5W4</accession>
<organism evidence="1 2">
    <name type="scientific">Naganishia cerealis</name>
    <dbReference type="NCBI Taxonomy" id="610337"/>
    <lineage>
        <taxon>Eukaryota</taxon>
        <taxon>Fungi</taxon>
        <taxon>Dikarya</taxon>
        <taxon>Basidiomycota</taxon>
        <taxon>Agaricomycotina</taxon>
        <taxon>Tremellomycetes</taxon>
        <taxon>Filobasidiales</taxon>
        <taxon>Filobasidiaceae</taxon>
        <taxon>Naganishia</taxon>
    </lineage>
</organism>
<dbReference type="EMBL" id="JASBWR010000025">
    <property type="protein sequence ID" value="KAJ9107124.1"/>
    <property type="molecule type" value="Genomic_DNA"/>
</dbReference>
<comment type="caution">
    <text evidence="1">The sequence shown here is derived from an EMBL/GenBank/DDBJ whole genome shotgun (WGS) entry which is preliminary data.</text>
</comment>
<evidence type="ECO:0000313" key="1">
    <source>
        <dbReference type="EMBL" id="KAJ9107124.1"/>
    </source>
</evidence>
<sequence length="181" mass="20122">MEGSFTPALDIARNTSARVCLMYAFRVDRKGITWVALNHEHWASFISPPETTTHYIGYTNNGLPHGAGFMAYVNGYSYTRDWCQGKRDGNGILMRDVGRASTPLMSGMKEAHVPGDDRILFEGLWIEDKKAQEGKLFGFDHDQNVAMVGYVVPVELTIYRGSSNPSHCNILIQNGGLVPHT</sequence>
<proteinExistence type="predicted"/>